<evidence type="ECO:0000259" key="1">
    <source>
        <dbReference type="SMART" id="SM00474"/>
    </source>
</evidence>
<accession>A0AAE1JMK4</accession>
<dbReference type="InterPro" id="IPR002562">
    <property type="entry name" value="3'-5'_exonuclease_dom"/>
</dbReference>
<dbReference type="EMBL" id="JAWXYG010000005">
    <property type="protein sequence ID" value="KAK4273405.1"/>
    <property type="molecule type" value="Genomic_DNA"/>
</dbReference>
<reference evidence="2" key="1">
    <citation type="submission" date="2023-10" db="EMBL/GenBank/DDBJ databases">
        <title>Chromosome-level genome of the transformable northern wattle, Acacia crassicarpa.</title>
        <authorList>
            <person name="Massaro I."/>
            <person name="Sinha N.R."/>
            <person name="Poethig S."/>
            <person name="Leichty A.R."/>
        </authorList>
    </citation>
    <scope>NUCLEOTIDE SEQUENCE</scope>
    <source>
        <strain evidence="2">Acra3RX</strain>
        <tissue evidence="2">Leaf</tissue>
    </source>
</reference>
<proteinExistence type="predicted"/>
<dbReference type="GO" id="GO:0003676">
    <property type="term" value="F:nucleic acid binding"/>
    <property type="evidence" value="ECO:0007669"/>
    <property type="project" value="InterPro"/>
</dbReference>
<dbReference type="InterPro" id="IPR052408">
    <property type="entry name" value="Exonuclease_MUT-7-like"/>
</dbReference>
<dbReference type="Pfam" id="PF01612">
    <property type="entry name" value="DNA_pol_A_exo1"/>
    <property type="match status" value="1"/>
</dbReference>
<feature type="domain" description="3'-5' exonuclease" evidence="1">
    <location>
        <begin position="352"/>
        <end position="530"/>
    </location>
</feature>
<dbReference type="InterPro" id="IPR036397">
    <property type="entry name" value="RNaseH_sf"/>
</dbReference>
<dbReference type="Proteomes" id="UP001293593">
    <property type="component" value="Unassembled WGS sequence"/>
</dbReference>
<keyword evidence="3" id="KW-1185">Reference proteome</keyword>
<dbReference type="AlphaFoldDB" id="A0AAE1JMK4"/>
<dbReference type="SMART" id="SM00474">
    <property type="entry name" value="35EXOc"/>
    <property type="match status" value="1"/>
</dbReference>
<name>A0AAE1JMK4_9FABA</name>
<dbReference type="GO" id="GO:0006139">
    <property type="term" value="P:nucleobase-containing compound metabolic process"/>
    <property type="evidence" value="ECO:0007669"/>
    <property type="project" value="InterPro"/>
</dbReference>
<dbReference type="SUPFAM" id="SSF53098">
    <property type="entry name" value="Ribonuclease H-like"/>
    <property type="match status" value="1"/>
</dbReference>
<organism evidence="2 3">
    <name type="scientific">Acacia crassicarpa</name>
    <name type="common">northern wattle</name>
    <dbReference type="NCBI Taxonomy" id="499986"/>
    <lineage>
        <taxon>Eukaryota</taxon>
        <taxon>Viridiplantae</taxon>
        <taxon>Streptophyta</taxon>
        <taxon>Embryophyta</taxon>
        <taxon>Tracheophyta</taxon>
        <taxon>Spermatophyta</taxon>
        <taxon>Magnoliopsida</taxon>
        <taxon>eudicotyledons</taxon>
        <taxon>Gunneridae</taxon>
        <taxon>Pentapetalae</taxon>
        <taxon>rosids</taxon>
        <taxon>fabids</taxon>
        <taxon>Fabales</taxon>
        <taxon>Fabaceae</taxon>
        <taxon>Caesalpinioideae</taxon>
        <taxon>mimosoid clade</taxon>
        <taxon>Acacieae</taxon>
        <taxon>Acacia</taxon>
    </lineage>
</organism>
<dbReference type="PANTHER" id="PTHR47765">
    <property type="entry name" value="3'-5' EXONUCLEASE DOMAIN-CONTAINING PROTEIN"/>
    <property type="match status" value="1"/>
</dbReference>
<dbReference type="InterPro" id="IPR012337">
    <property type="entry name" value="RNaseH-like_sf"/>
</dbReference>
<dbReference type="PANTHER" id="PTHR47765:SF2">
    <property type="entry name" value="EXONUCLEASE MUT-7 HOMOLOG"/>
    <property type="match status" value="1"/>
</dbReference>
<dbReference type="GO" id="GO:0008408">
    <property type="term" value="F:3'-5' exonuclease activity"/>
    <property type="evidence" value="ECO:0007669"/>
    <property type="project" value="InterPro"/>
</dbReference>
<comment type="caution">
    <text evidence="2">The sequence shown here is derived from an EMBL/GenBank/DDBJ whole genome shotgun (WGS) entry which is preliminary data.</text>
</comment>
<protein>
    <recommendedName>
        <fullName evidence="1">3'-5' exonuclease domain-containing protein</fullName>
    </recommendedName>
</protein>
<dbReference type="Gene3D" id="3.30.420.10">
    <property type="entry name" value="Ribonuclease H-like superfamily/Ribonuclease H"/>
    <property type="match status" value="1"/>
</dbReference>
<evidence type="ECO:0000313" key="3">
    <source>
        <dbReference type="Proteomes" id="UP001293593"/>
    </source>
</evidence>
<evidence type="ECO:0000313" key="2">
    <source>
        <dbReference type="EMBL" id="KAK4273405.1"/>
    </source>
</evidence>
<sequence>MDLDENAAELDKDRGHPWTLCVHALNDLTHVSPVVFVYLLKESYFCGTVKATIKFQALQHQVYLVLHNNPKPGPAAFVVQCLYVSPLYNDCSSGFSHLIISALVRFLKKATTSESSLEAKDLATHLFIDIVGGKVFHDERIIVKILETFDIKLKDVEKVMFQTKAKDDSSHVTAQELMQKYIFELVESQLYMTAVTLMERFSIFCFGKSFLLSMIKCHQFKAAEKWATFMGKPMLCTLVEEYCERNLLKNAYEVIKMNNLQQDFPDTYQKCKESSIKKLAEKGCWDVAEARTNGDRQLVEYLVYLAMEAGYTEKIDELCDQYSLEGILQKVPDKSIQHRRYLHLDELFVEDIIWVDEYKGLLDATSHIEGCKVIGVDCEWKPNHVKGSKPNKASILQIASEKVVFIFDLIKLHQEVPDILDNCLTRILRSPIILKLGYNFQCDTKQLANSYEELKCFKHFESLVDMQNVFKNHHGGLSGLAEKMLGAGLNKTRRNSDWEQRPLSQYQLEYAALDAAVLVRIFSHVSGEGDDKFEWKSYIESHTRSTKKSKEAAEVKLRPTSIDS</sequence>
<gene>
    <name evidence="2" type="ORF">QN277_021816</name>
</gene>